<organism evidence="1 2">
    <name type="scientific">Aulographum hederae CBS 113979</name>
    <dbReference type="NCBI Taxonomy" id="1176131"/>
    <lineage>
        <taxon>Eukaryota</taxon>
        <taxon>Fungi</taxon>
        <taxon>Dikarya</taxon>
        <taxon>Ascomycota</taxon>
        <taxon>Pezizomycotina</taxon>
        <taxon>Dothideomycetes</taxon>
        <taxon>Pleosporomycetidae</taxon>
        <taxon>Aulographales</taxon>
        <taxon>Aulographaceae</taxon>
    </lineage>
</organism>
<evidence type="ECO:0000313" key="2">
    <source>
        <dbReference type="Proteomes" id="UP000800041"/>
    </source>
</evidence>
<protein>
    <submittedName>
        <fullName evidence="1">Uncharacterized protein</fullName>
    </submittedName>
</protein>
<dbReference type="AlphaFoldDB" id="A0A6G1HBM4"/>
<gene>
    <name evidence="1" type="ORF">K402DRAFT_229588</name>
</gene>
<dbReference type="Proteomes" id="UP000800041">
    <property type="component" value="Unassembled WGS sequence"/>
</dbReference>
<proteinExistence type="predicted"/>
<dbReference type="PANTHER" id="PTHR33112">
    <property type="entry name" value="DOMAIN PROTEIN, PUTATIVE-RELATED"/>
    <property type="match status" value="1"/>
</dbReference>
<keyword evidence="2" id="KW-1185">Reference proteome</keyword>
<name>A0A6G1HBM4_9PEZI</name>
<dbReference type="PANTHER" id="PTHR33112:SF8">
    <property type="entry name" value="HETEROKARYON INCOMPATIBILITY DOMAIN-CONTAINING PROTEIN"/>
    <property type="match status" value="1"/>
</dbReference>
<accession>A0A6G1HBM4</accession>
<reference evidence="1" key="1">
    <citation type="journal article" date="2020" name="Stud. Mycol.">
        <title>101 Dothideomycetes genomes: a test case for predicting lifestyles and emergence of pathogens.</title>
        <authorList>
            <person name="Haridas S."/>
            <person name="Albert R."/>
            <person name="Binder M."/>
            <person name="Bloem J."/>
            <person name="Labutti K."/>
            <person name="Salamov A."/>
            <person name="Andreopoulos B."/>
            <person name="Baker S."/>
            <person name="Barry K."/>
            <person name="Bills G."/>
            <person name="Bluhm B."/>
            <person name="Cannon C."/>
            <person name="Castanera R."/>
            <person name="Culley D."/>
            <person name="Daum C."/>
            <person name="Ezra D."/>
            <person name="Gonzalez J."/>
            <person name="Henrissat B."/>
            <person name="Kuo A."/>
            <person name="Liang C."/>
            <person name="Lipzen A."/>
            <person name="Lutzoni F."/>
            <person name="Magnuson J."/>
            <person name="Mondo S."/>
            <person name="Nolan M."/>
            <person name="Ohm R."/>
            <person name="Pangilinan J."/>
            <person name="Park H.-J."/>
            <person name="Ramirez L."/>
            <person name="Alfaro M."/>
            <person name="Sun H."/>
            <person name="Tritt A."/>
            <person name="Yoshinaga Y."/>
            <person name="Zwiers L.-H."/>
            <person name="Turgeon B."/>
            <person name="Goodwin S."/>
            <person name="Spatafora J."/>
            <person name="Crous P."/>
            <person name="Grigoriev I."/>
        </authorList>
    </citation>
    <scope>NUCLEOTIDE SEQUENCE</scope>
    <source>
        <strain evidence="1">CBS 113979</strain>
    </source>
</reference>
<dbReference type="OrthoDB" id="3486565at2759"/>
<sequence length="140" mass="15841">MTFEKDKLPAISGVAKMMHQLTGLTYRAGLWEEDVVRGLLWASHDLSSKKPVAYRASSWSWPSLDFRSSRGFYQLQSSGELGPAPLRKGIERFIVEGWHVEAEGDPYGEVTSAFLDLRGPTVSLRDFTPQNELPWHRGYV</sequence>
<evidence type="ECO:0000313" key="1">
    <source>
        <dbReference type="EMBL" id="KAF1990464.1"/>
    </source>
</evidence>
<dbReference type="EMBL" id="ML977142">
    <property type="protein sequence ID" value="KAF1990464.1"/>
    <property type="molecule type" value="Genomic_DNA"/>
</dbReference>